<dbReference type="Pfam" id="PF00440">
    <property type="entry name" value="TetR_N"/>
    <property type="match status" value="1"/>
</dbReference>
<reference evidence="6" key="1">
    <citation type="submission" date="2023-08" db="EMBL/GenBank/DDBJ databases">
        <authorList>
            <person name="Messyasz A."/>
            <person name="Mannisto M.K."/>
            <person name="Kerkhof L.J."/>
            <person name="Haggblom M."/>
        </authorList>
    </citation>
    <scope>NUCLEOTIDE SEQUENCE</scope>
    <source>
        <strain evidence="6">M8UP39</strain>
    </source>
</reference>
<dbReference type="KEGG" id="tgi:RBB81_21000"/>
<dbReference type="PANTHER" id="PTHR47506">
    <property type="entry name" value="TRANSCRIPTIONAL REGULATORY PROTEIN"/>
    <property type="match status" value="1"/>
</dbReference>
<dbReference type="SUPFAM" id="SSF48498">
    <property type="entry name" value="Tetracyclin repressor-like, C-terminal domain"/>
    <property type="match status" value="1"/>
</dbReference>
<dbReference type="RefSeq" id="WP_353072027.1">
    <property type="nucleotide sequence ID" value="NZ_CP132938.1"/>
</dbReference>
<evidence type="ECO:0000256" key="2">
    <source>
        <dbReference type="ARBA" id="ARBA00023125"/>
    </source>
</evidence>
<sequence>MRLFWSRGYDAISMADLRAELGITQASLYAAFGSKEQLFQEAVELYRQTAGFSTTAALATGDSTREAVHAMLQAAVDAYSAPDSPGGCLLILGATNCPVESKTVQEHLLAIRRQITQSILDRLKKGQHDGDVPTTAPLTAVTAYFSTVLHGLALQSRDGASRKTLTQVVEIAMADWQQMVRRPAEN</sequence>
<evidence type="ECO:0000259" key="5">
    <source>
        <dbReference type="PROSITE" id="PS50977"/>
    </source>
</evidence>
<proteinExistence type="predicted"/>
<keyword evidence="1" id="KW-0805">Transcription regulation</keyword>
<dbReference type="InterPro" id="IPR023772">
    <property type="entry name" value="DNA-bd_HTH_TetR-type_CS"/>
</dbReference>
<dbReference type="EMBL" id="CP132938">
    <property type="protein sequence ID" value="XCB22031.1"/>
    <property type="molecule type" value="Genomic_DNA"/>
</dbReference>
<keyword evidence="2 4" id="KW-0238">DNA-binding</keyword>
<organism evidence="6">
    <name type="scientific">Tunturiibacter gelidiferens</name>
    <dbReference type="NCBI Taxonomy" id="3069689"/>
    <lineage>
        <taxon>Bacteria</taxon>
        <taxon>Pseudomonadati</taxon>
        <taxon>Acidobacteriota</taxon>
        <taxon>Terriglobia</taxon>
        <taxon>Terriglobales</taxon>
        <taxon>Acidobacteriaceae</taxon>
        <taxon>Tunturiibacter</taxon>
    </lineage>
</organism>
<dbReference type="PROSITE" id="PS50977">
    <property type="entry name" value="HTH_TETR_2"/>
    <property type="match status" value="1"/>
</dbReference>
<dbReference type="Gene3D" id="1.10.10.60">
    <property type="entry name" value="Homeodomain-like"/>
    <property type="match status" value="1"/>
</dbReference>
<protein>
    <submittedName>
        <fullName evidence="6">TetR/AcrR family transcriptional regulator</fullName>
    </submittedName>
</protein>
<keyword evidence="3" id="KW-0804">Transcription</keyword>
<dbReference type="Pfam" id="PF16925">
    <property type="entry name" value="TetR_C_13"/>
    <property type="match status" value="1"/>
</dbReference>
<evidence type="ECO:0000256" key="1">
    <source>
        <dbReference type="ARBA" id="ARBA00023015"/>
    </source>
</evidence>
<dbReference type="InterPro" id="IPR009057">
    <property type="entry name" value="Homeodomain-like_sf"/>
</dbReference>
<dbReference type="AlphaFoldDB" id="A0AAU7Z0F6"/>
<evidence type="ECO:0000313" key="6">
    <source>
        <dbReference type="EMBL" id="XCB22031.1"/>
    </source>
</evidence>
<feature type="DNA-binding region" description="H-T-H motif" evidence="4">
    <location>
        <begin position="13"/>
        <end position="32"/>
    </location>
</feature>
<dbReference type="PANTHER" id="PTHR47506:SF1">
    <property type="entry name" value="HTH-TYPE TRANSCRIPTIONAL REGULATOR YJDC"/>
    <property type="match status" value="1"/>
</dbReference>
<dbReference type="InterPro" id="IPR011075">
    <property type="entry name" value="TetR_C"/>
</dbReference>
<gene>
    <name evidence="6" type="ORF">RBB81_21000</name>
</gene>
<feature type="domain" description="HTH tetR-type" evidence="5">
    <location>
        <begin position="1"/>
        <end position="50"/>
    </location>
</feature>
<dbReference type="InterPro" id="IPR036271">
    <property type="entry name" value="Tet_transcr_reg_TetR-rel_C_sf"/>
</dbReference>
<reference evidence="6" key="2">
    <citation type="journal article" date="2024" name="Environ. Microbiol.">
        <title>Genome analysis and description of Tunturibacter gen. nov. expands the diversity of Terriglobia in tundra soils.</title>
        <authorList>
            <person name="Messyasz A."/>
            <person name="Mannisto M.K."/>
            <person name="Kerkhof L.J."/>
            <person name="Haggblom M.M."/>
        </authorList>
    </citation>
    <scope>NUCLEOTIDE SEQUENCE</scope>
    <source>
        <strain evidence="6">M8UP39</strain>
    </source>
</reference>
<dbReference type="PROSITE" id="PS01081">
    <property type="entry name" value="HTH_TETR_1"/>
    <property type="match status" value="1"/>
</dbReference>
<dbReference type="Gene3D" id="1.10.357.10">
    <property type="entry name" value="Tetracycline Repressor, domain 2"/>
    <property type="match status" value="1"/>
</dbReference>
<dbReference type="InterPro" id="IPR001647">
    <property type="entry name" value="HTH_TetR"/>
</dbReference>
<dbReference type="SUPFAM" id="SSF46689">
    <property type="entry name" value="Homeodomain-like"/>
    <property type="match status" value="1"/>
</dbReference>
<name>A0AAU7Z0F6_9BACT</name>
<dbReference type="GO" id="GO:0003677">
    <property type="term" value="F:DNA binding"/>
    <property type="evidence" value="ECO:0007669"/>
    <property type="project" value="UniProtKB-UniRule"/>
</dbReference>
<evidence type="ECO:0000256" key="4">
    <source>
        <dbReference type="PROSITE-ProRule" id="PRU00335"/>
    </source>
</evidence>
<evidence type="ECO:0000256" key="3">
    <source>
        <dbReference type="ARBA" id="ARBA00023163"/>
    </source>
</evidence>
<accession>A0AAU7Z0F6</accession>